<dbReference type="Proteomes" id="UP000238762">
    <property type="component" value="Unassembled WGS sequence"/>
</dbReference>
<feature type="transmembrane region" description="Helical" evidence="10">
    <location>
        <begin position="89"/>
        <end position="110"/>
    </location>
</feature>
<dbReference type="PRINTS" id="PR01264">
    <property type="entry name" value="MECHCHANNEL"/>
</dbReference>
<dbReference type="PROSITE" id="PS01327">
    <property type="entry name" value="MSCL"/>
    <property type="match status" value="1"/>
</dbReference>
<keyword evidence="3 10" id="KW-0813">Transport</keyword>
<keyword evidence="5 10" id="KW-0812">Transmembrane</keyword>
<dbReference type="RefSeq" id="WP_106287697.1">
    <property type="nucleotide sequence ID" value="NZ_CAWNTC010000220.1"/>
</dbReference>
<evidence type="ECO:0000256" key="6">
    <source>
        <dbReference type="ARBA" id="ARBA00022989"/>
    </source>
</evidence>
<comment type="subunit">
    <text evidence="10">Homopentamer.</text>
</comment>
<comment type="caution">
    <text evidence="11">The sequence shown here is derived from an EMBL/GenBank/DDBJ whole genome shotgun (WGS) entry which is preliminary data.</text>
</comment>
<name>A0A2T1C799_9CYAN</name>
<keyword evidence="8 10" id="KW-0472">Membrane</keyword>
<reference evidence="11 12" key="1">
    <citation type="submission" date="2018-02" db="EMBL/GenBank/DDBJ databases">
        <authorList>
            <person name="Cohen D.B."/>
            <person name="Kent A.D."/>
        </authorList>
    </citation>
    <scope>NUCLEOTIDE SEQUENCE [LARGE SCALE GENOMIC DNA]</scope>
    <source>
        <strain evidence="11 12">CCAP 1448/3</strain>
    </source>
</reference>
<dbReference type="InterPro" id="IPR001185">
    <property type="entry name" value="MS_channel"/>
</dbReference>
<evidence type="ECO:0000256" key="7">
    <source>
        <dbReference type="ARBA" id="ARBA00023065"/>
    </source>
</evidence>
<evidence type="ECO:0000313" key="12">
    <source>
        <dbReference type="Proteomes" id="UP000238762"/>
    </source>
</evidence>
<evidence type="ECO:0000256" key="3">
    <source>
        <dbReference type="ARBA" id="ARBA00022448"/>
    </source>
</evidence>
<keyword evidence="7 10" id="KW-0406">Ion transport</keyword>
<dbReference type="GO" id="GO:0005886">
    <property type="term" value="C:plasma membrane"/>
    <property type="evidence" value="ECO:0007669"/>
    <property type="project" value="UniProtKB-SubCell"/>
</dbReference>
<sequence length="160" mass="17082">MTVLPNRRAASGFIKDFQEFALKGNVLDLAVGVVIGAAFGKIVSAFTDGIVMPLLNPILAATGADWRSWIIQTGTVVKDGQTVPVGLEIGQFLASVLDFMIVALALYIAIRAIAKMKRQEAVAPPEPDEKQCPYCFENVPIAATRCRACTSDLSVGSPLM</sequence>
<comment type="function">
    <text evidence="10">Channel that opens in response to stretch forces in the membrane lipid bilayer. May participate in the regulation of osmotic pressure changes within the cell.</text>
</comment>
<reference evidence="11 12" key="2">
    <citation type="submission" date="2018-03" db="EMBL/GenBank/DDBJ databases">
        <title>The ancient ancestry and fast evolution of plastids.</title>
        <authorList>
            <person name="Moore K.R."/>
            <person name="Magnabosco C."/>
            <person name="Momper L."/>
            <person name="Gold D.A."/>
            <person name="Bosak T."/>
            <person name="Fournier G.P."/>
        </authorList>
    </citation>
    <scope>NUCLEOTIDE SEQUENCE [LARGE SCALE GENOMIC DNA]</scope>
    <source>
        <strain evidence="11 12">CCAP 1448/3</strain>
    </source>
</reference>
<evidence type="ECO:0000256" key="5">
    <source>
        <dbReference type="ARBA" id="ARBA00022692"/>
    </source>
</evidence>
<evidence type="ECO:0000256" key="10">
    <source>
        <dbReference type="HAMAP-Rule" id="MF_00115"/>
    </source>
</evidence>
<dbReference type="AlphaFoldDB" id="A0A2T1C799"/>
<comment type="similarity">
    <text evidence="2 10">Belongs to the MscL family.</text>
</comment>
<dbReference type="InterPro" id="IPR019823">
    <property type="entry name" value="Mechanosensitive_channel_CS"/>
</dbReference>
<dbReference type="InterPro" id="IPR036019">
    <property type="entry name" value="MscL_channel"/>
</dbReference>
<keyword evidence="9 10" id="KW-0407">Ion channel</keyword>
<dbReference type="PANTHER" id="PTHR30266">
    <property type="entry name" value="MECHANOSENSITIVE CHANNEL MSCL"/>
    <property type="match status" value="1"/>
</dbReference>
<organism evidence="11 12">
    <name type="scientific">Merismopedia glauca CCAP 1448/3</name>
    <dbReference type="NCBI Taxonomy" id="1296344"/>
    <lineage>
        <taxon>Bacteria</taxon>
        <taxon>Bacillati</taxon>
        <taxon>Cyanobacteriota</taxon>
        <taxon>Cyanophyceae</taxon>
        <taxon>Synechococcales</taxon>
        <taxon>Merismopediaceae</taxon>
        <taxon>Merismopedia</taxon>
    </lineage>
</organism>
<evidence type="ECO:0000256" key="4">
    <source>
        <dbReference type="ARBA" id="ARBA00022475"/>
    </source>
</evidence>
<dbReference type="Pfam" id="PF01741">
    <property type="entry name" value="MscL"/>
    <property type="match status" value="1"/>
</dbReference>
<evidence type="ECO:0000313" key="11">
    <source>
        <dbReference type="EMBL" id="PSB04038.1"/>
    </source>
</evidence>
<keyword evidence="6 10" id="KW-1133">Transmembrane helix</keyword>
<dbReference type="NCBIfam" id="TIGR00220">
    <property type="entry name" value="mscL"/>
    <property type="match status" value="1"/>
</dbReference>
<comment type="subcellular location">
    <subcellularLocation>
        <location evidence="1 10">Cell membrane</location>
        <topology evidence="1 10">Multi-pass membrane protein</topology>
    </subcellularLocation>
</comment>
<keyword evidence="4 10" id="KW-1003">Cell membrane</keyword>
<evidence type="ECO:0000256" key="8">
    <source>
        <dbReference type="ARBA" id="ARBA00023136"/>
    </source>
</evidence>
<dbReference type="OrthoDB" id="9810350at2"/>
<feature type="transmembrane region" description="Helical" evidence="10">
    <location>
        <begin position="26"/>
        <end position="46"/>
    </location>
</feature>
<dbReference type="SUPFAM" id="SSF81330">
    <property type="entry name" value="Gated mechanosensitive channel"/>
    <property type="match status" value="1"/>
</dbReference>
<keyword evidence="12" id="KW-1185">Reference proteome</keyword>
<accession>A0A2T1C799</accession>
<evidence type="ECO:0000256" key="2">
    <source>
        <dbReference type="ARBA" id="ARBA00007254"/>
    </source>
</evidence>
<dbReference type="EMBL" id="PVWJ01000019">
    <property type="protein sequence ID" value="PSB04038.1"/>
    <property type="molecule type" value="Genomic_DNA"/>
</dbReference>
<dbReference type="InterPro" id="IPR037673">
    <property type="entry name" value="MSC/AndL"/>
</dbReference>
<evidence type="ECO:0000256" key="1">
    <source>
        <dbReference type="ARBA" id="ARBA00004651"/>
    </source>
</evidence>
<gene>
    <name evidence="10 11" type="primary">mscL</name>
    <name evidence="11" type="ORF">C7B64_05745</name>
</gene>
<dbReference type="PANTHER" id="PTHR30266:SF2">
    <property type="entry name" value="LARGE-CONDUCTANCE MECHANOSENSITIVE CHANNEL"/>
    <property type="match status" value="1"/>
</dbReference>
<dbReference type="GO" id="GO:0008381">
    <property type="term" value="F:mechanosensitive monoatomic ion channel activity"/>
    <property type="evidence" value="ECO:0007669"/>
    <property type="project" value="UniProtKB-UniRule"/>
</dbReference>
<evidence type="ECO:0000256" key="9">
    <source>
        <dbReference type="ARBA" id="ARBA00023303"/>
    </source>
</evidence>
<protein>
    <recommendedName>
        <fullName evidence="10">Large-conductance mechanosensitive channel</fullName>
    </recommendedName>
</protein>
<dbReference type="HAMAP" id="MF_00115">
    <property type="entry name" value="MscL"/>
    <property type="match status" value="1"/>
</dbReference>
<dbReference type="Gene3D" id="1.10.1200.120">
    <property type="entry name" value="Large-conductance mechanosensitive channel, MscL, domain 1"/>
    <property type="match status" value="1"/>
</dbReference>
<proteinExistence type="inferred from homology"/>